<dbReference type="Proteomes" id="UP000317650">
    <property type="component" value="Chromosome 4"/>
</dbReference>
<reference evidence="1 2" key="1">
    <citation type="journal article" date="2019" name="Nat. Plants">
        <title>Genome sequencing of Musa balbisiana reveals subgenome evolution and function divergence in polyploid bananas.</title>
        <authorList>
            <person name="Yao X."/>
        </authorList>
    </citation>
    <scope>NUCLEOTIDE SEQUENCE [LARGE SCALE GENOMIC DNA]</scope>
    <source>
        <strain evidence="2">cv. DH-PKW</strain>
        <tissue evidence="1">Leaves</tissue>
    </source>
</reference>
<name>A0A4S8K9E3_MUSBA</name>
<protein>
    <submittedName>
        <fullName evidence="1">Uncharacterized protein</fullName>
    </submittedName>
</protein>
<evidence type="ECO:0000313" key="2">
    <source>
        <dbReference type="Proteomes" id="UP000317650"/>
    </source>
</evidence>
<comment type="caution">
    <text evidence="1">The sequence shown here is derived from an EMBL/GenBank/DDBJ whole genome shotgun (WGS) entry which is preliminary data.</text>
</comment>
<accession>A0A4S8K9E3</accession>
<keyword evidence="2" id="KW-1185">Reference proteome</keyword>
<sequence>MEASGKEGGGRERETARDFWKASREAIIPITSTDIDGIKNVVAASAGTESSEDGEATEDYVDAWDAAFVQVDQIVLFLSVSRSSRVIKYCNKLVAASFSSGEWDVSATDEDHHFWDAAAFLVDQMIKQQDQAHNFQVAAPLTYATASSLVRMLVHVTEYETSLQTAEA</sequence>
<gene>
    <name evidence="1" type="ORF">C4D60_Mb04t03250</name>
</gene>
<proteinExistence type="predicted"/>
<dbReference type="EMBL" id="PYDT01000001">
    <property type="protein sequence ID" value="THU71608.1"/>
    <property type="molecule type" value="Genomic_DNA"/>
</dbReference>
<dbReference type="AlphaFoldDB" id="A0A4S8K9E3"/>
<organism evidence="1 2">
    <name type="scientific">Musa balbisiana</name>
    <name type="common">Banana</name>
    <dbReference type="NCBI Taxonomy" id="52838"/>
    <lineage>
        <taxon>Eukaryota</taxon>
        <taxon>Viridiplantae</taxon>
        <taxon>Streptophyta</taxon>
        <taxon>Embryophyta</taxon>
        <taxon>Tracheophyta</taxon>
        <taxon>Spermatophyta</taxon>
        <taxon>Magnoliopsida</taxon>
        <taxon>Liliopsida</taxon>
        <taxon>Zingiberales</taxon>
        <taxon>Musaceae</taxon>
        <taxon>Musa</taxon>
    </lineage>
</organism>
<evidence type="ECO:0000313" key="1">
    <source>
        <dbReference type="EMBL" id="THU71608.1"/>
    </source>
</evidence>